<evidence type="ECO:0000313" key="2">
    <source>
        <dbReference type="EMBL" id="ADI20287.1"/>
    </source>
</evidence>
<dbReference type="InterPro" id="IPR019861">
    <property type="entry name" value="PorP/SprF_Bacteroidetes"/>
</dbReference>
<dbReference type="AlphaFoldDB" id="E0Y0U6"/>
<proteinExistence type="predicted"/>
<keyword evidence="1" id="KW-0732">Signal</keyword>
<dbReference type="EMBL" id="GU474939">
    <property type="protein sequence ID" value="ADI20287.1"/>
    <property type="molecule type" value="Genomic_DNA"/>
</dbReference>
<sequence>MNAVKTRILTLATGLIFSTLSIAQDAHFSQYYANPIYLNPAFAGLERCPTVHSNYRNQYPELGVYQSYSASYDQYVDKLNGGVAIMALKDDAGNGALNLTEVSGVYSYHLEVNRNFTLLSGFQATFRQRTLDWNQFTFPDMIDPFYGFVLPTNEVAPGNNYNNHLDLSFGMLGFTERWYIGVVGHHLTEPNEAFLSQSRLPLKLTAHAGANIPLGRKRLHNSLQSYIVPNVVYQQQGAASQLTAGVSFARGPLAGGLALRQGSFNPDAVIFILGITPPDLPWTFGYSYDYTISDLTNTLGGAHEVSMGYKFPCRSRRSKLKALKCPKF</sequence>
<accession>E0Y0U6</accession>
<dbReference type="NCBIfam" id="TIGR03519">
    <property type="entry name" value="T9SS_PorP_fam"/>
    <property type="match status" value="1"/>
</dbReference>
<name>E0Y0U6_9SPHI</name>
<dbReference type="Pfam" id="PF11751">
    <property type="entry name" value="PorP_SprF"/>
    <property type="match status" value="1"/>
</dbReference>
<evidence type="ECO:0000256" key="1">
    <source>
        <dbReference type="SAM" id="SignalP"/>
    </source>
</evidence>
<feature type="chain" id="PRO_5003143231" description="Type IX secretion system membrane protein PorP/SprF" evidence="1">
    <location>
        <begin position="24"/>
        <end position="328"/>
    </location>
</feature>
<reference evidence="2" key="1">
    <citation type="journal article" date="2011" name="Environ. Microbiol.">
        <title>Time-series analyses of Monterey Bay coastal microbial picoplankton using a 'genome proxy' microarray.</title>
        <authorList>
            <person name="Rich V.I."/>
            <person name="Pham V.D."/>
            <person name="Eppley J."/>
            <person name="Shi Y."/>
            <person name="DeLong E.F."/>
        </authorList>
    </citation>
    <scope>NUCLEOTIDE SEQUENCE</scope>
</reference>
<feature type="signal peptide" evidence="1">
    <location>
        <begin position="1"/>
        <end position="23"/>
    </location>
</feature>
<evidence type="ECO:0008006" key="3">
    <source>
        <dbReference type="Google" id="ProtNLM"/>
    </source>
</evidence>
<protein>
    <recommendedName>
        <fullName evidence="3">Type IX secretion system membrane protein PorP/SprF</fullName>
    </recommendedName>
</protein>
<organism evidence="2">
    <name type="scientific">uncultured Sphingobacterium sp. EB080_L08E11</name>
    <dbReference type="NCBI Taxonomy" id="710992"/>
    <lineage>
        <taxon>Bacteria</taxon>
        <taxon>Pseudomonadati</taxon>
        <taxon>Bacteroidota</taxon>
        <taxon>Sphingobacteriia</taxon>
        <taxon>Sphingobacteriales</taxon>
        <taxon>Sphingobacteriaceae</taxon>
        <taxon>Sphingobacterium</taxon>
        <taxon>environmental samples</taxon>
    </lineage>
</organism>